<gene>
    <name evidence="1" type="ORF">CVLEPA_LOCUS5915</name>
</gene>
<evidence type="ECO:0000313" key="2">
    <source>
        <dbReference type="Proteomes" id="UP001642483"/>
    </source>
</evidence>
<comment type="caution">
    <text evidence="1">The sequence shown here is derived from an EMBL/GenBank/DDBJ whole genome shotgun (WGS) entry which is preliminary data.</text>
</comment>
<dbReference type="Proteomes" id="UP001642483">
    <property type="component" value="Unassembled WGS sequence"/>
</dbReference>
<protein>
    <submittedName>
        <fullName evidence="1">Uncharacterized protein</fullName>
    </submittedName>
</protein>
<name>A0ABP0FDC8_CLALP</name>
<evidence type="ECO:0000313" key="1">
    <source>
        <dbReference type="EMBL" id="CAK8676444.1"/>
    </source>
</evidence>
<sequence>MAQVQDFGHSFIHIRGHSFLPCDWHFATIEKMKRRREKMEWYDGWINMVEEQFEVVRVTQDLIKDYRGHLAQYFKKATKRGTEKYLVSEYKSFRFRKEHSFEIDVSKSMMGLVRTKFRILKPNVLPTLEAHQCNTSQVPIKAAKKQDVIKLKKYLLQETRDMIDHLVTTEDALFHAQNSDYEN</sequence>
<accession>A0ABP0FDC8</accession>
<organism evidence="1 2">
    <name type="scientific">Clavelina lepadiformis</name>
    <name type="common">Light-bulb sea squirt</name>
    <name type="synonym">Ascidia lepadiformis</name>
    <dbReference type="NCBI Taxonomy" id="159417"/>
    <lineage>
        <taxon>Eukaryota</taxon>
        <taxon>Metazoa</taxon>
        <taxon>Chordata</taxon>
        <taxon>Tunicata</taxon>
        <taxon>Ascidiacea</taxon>
        <taxon>Aplousobranchia</taxon>
        <taxon>Clavelinidae</taxon>
        <taxon>Clavelina</taxon>
    </lineage>
</organism>
<proteinExistence type="predicted"/>
<keyword evidence="2" id="KW-1185">Reference proteome</keyword>
<reference evidence="1 2" key="1">
    <citation type="submission" date="2024-02" db="EMBL/GenBank/DDBJ databases">
        <authorList>
            <person name="Daric V."/>
            <person name="Darras S."/>
        </authorList>
    </citation>
    <scope>NUCLEOTIDE SEQUENCE [LARGE SCALE GENOMIC DNA]</scope>
</reference>
<dbReference type="EMBL" id="CAWYQH010000035">
    <property type="protein sequence ID" value="CAK8676444.1"/>
    <property type="molecule type" value="Genomic_DNA"/>
</dbReference>